<evidence type="ECO:0000313" key="1">
    <source>
        <dbReference type="EMBL" id="KAJ2991799.1"/>
    </source>
</evidence>
<comment type="caution">
    <text evidence="1">The sequence shown here is derived from an EMBL/GenBank/DDBJ whole genome shotgun (WGS) entry which is preliminary data.</text>
</comment>
<sequence>MSGWDNNEDMRAALVDVSNRNVSQATGAKTEHRVVPVENWGEKIQNNYNEDTQDVEWEGGVRVYEWDGEEGDLGPEHPELEFMLFGDPKTRDPQGIDFSKIDKINVIQEGVQRIMPIGSFKDAGLHPAMLRNVELCGYKTPTPIQRYCIPAIKMGYDLLAVAQTGSGKTASYLIPILNHLMGKTKMLAKMRPSPSAAAAGERTRAEPLVVIVVPARELAIQIFNEARKFCYRTMLRPCVIYGGGPMRDQIDNIMRGCDVLIGSPGRLIDLMERPDVLSLRRVKYMVIDEADEMLHADWEEEFNKILGGGEQEEGNVKYMLFSATFPTAIRKLAKTHLAENYIRVKVGRVGSTHENIKQDVIFVEPSMKKTALYDLLNSSEPARTIIFVNSKRTADELDDFLFNRDLPCTSMHADRTQREREDAMRAFRRGDTPIFITTGVTARGIDVRNVMHVINYDLPSMDHGGIQEYTHRIGRTGRIGHHGLATSFYTERDEPIAKLLTMTLMETGQMVPDFLEQYKPNETDVSKLKFEYDTDEEDPGEDGDAWGAGTGETGGDAWGSSDNAGAASGNGGNHAGTANGNGSNHAGGWGAPAGGGGESGGWDAPTKGGGDGGWDAPSGSSNDWIYLPVTNDALNRRTLFCFEGKTYNKVRVLFRVDMRADGFDVKVGEHLSMYAHGPT</sequence>
<keyword evidence="2" id="KW-1185">Reference proteome</keyword>
<proteinExistence type="predicted"/>
<dbReference type="EMBL" id="JAPDGR010000307">
    <property type="protein sequence ID" value="KAJ2991799.1"/>
    <property type="molecule type" value="Genomic_DNA"/>
</dbReference>
<evidence type="ECO:0000313" key="2">
    <source>
        <dbReference type="Proteomes" id="UP001143856"/>
    </source>
</evidence>
<organism evidence="1 2">
    <name type="scientific">Xylaria curta</name>
    <dbReference type="NCBI Taxonomy" id="42375"/>
    <lineage>
        <taxon>Eukaryota</taxon>
        <taxon>Fungi</taxon>
        <taxon>Dikarya</taxon>
        <taxon>Ascomycota</taxon>
        <taxon>Pezizomycotina</taxon>
        <taxon>Sordariomycetes</taxon>
        <taxon>Xylariomycetidae</taxon>
        <taxon>Xylariales</taxon>
        <taxon>Xylariaceae</taxon>
        <taxon>Xylaria</taxon>
    </lineage>
</organism>
<dbReference type="Proteomes" id="UP001143856">
    <property type="component" value="Unassembled WGS sequence"/>
</dbReference>
<gene>
    <name evidence="1" type="ORF">NUW58_g2389</name>
</gene>
<accession>A0ACC1PH65</accession>
<protein>
    <submittedName>
        <fullName evidence="1">Uncharacterized protein</fullName>
    </submittedName>
</protein>
<reference evidence="1" key="1">
    <citation type="submission" date="2022-10" db="EMBL/GenBank/DDBJ databases">
        <title>Genome Sequence of Xylaria curta.</title>
        <authorList>
            <person name="Buettner E."/>
        </authorList>
    </citation>
    <scope>NUCLEOTIDE SEQUENCE</scope>
    <source>
        <strain evidence="1">Babe10</strain>
    </source>
</reference>
<name>A0ACC1PH65_9PEZI</name>